<dbReference type="PANTHER" id="PTHR30619:SF7">
    <property type="entry name" value="BETA-LACTAMASE DOMAIN PROTEIN"/>
    <property type="match status" value="1"/>
</dbReference>
<feature type="transmembrane region" description="Helical" evidence="6">
    <location>
        <begin position="511"/>
        <end position="530"/>
    </location>
</feature>
<dbReference type="InterPro" id="IPR001279">
    <property type="entry name" value="Metallo-B-lactamas"/>
</dbReference>
<keyword evidence="3 6" id="KW-0812">Transmembrane</keyword>
<dbReference type="Pfam" id="PF03772">
    <property type="entry name" value="Competence"/>
    <property type="match status" value="1"/>
</dbReference>
<evidence type="ECO:0000256" key="1">
    <source>
        <dbReference type="ARBA" id="ARBA00004651"/>
    </source>
</evidence>
<feature type="transmembrane region" description="Helical" evidence="6">
    <location>
        <begin position="249"/>
        <end position="268"/>
    </location>
</feature>
<evidence type="ECO:0000313" key="8">
    <source>
        <dbReference type="EMBL" id="MBM6775246.1"/>
    </source>
</evidence>
<evidence type="ECO:0000256" key="4">
    <source>
        <dbReference type="ARBA" id="ARBA00022989"/>
    </source>
</evidence>
<evidence type="ECO:0000313" key="9">
    <source>
        <dbReference type="Proteomes" id="UP000712527"/>
    </source>
</evidence>
<name>A0ABS2F2M9_9ACTN</name>
<evidence type="ECO:0000256" key="2">
    <source>
        <dbReference type="ARBA" id="ARBA00022475"/>
    </source>
</evidence>
<feature type="transmembrane region" description="Helical" evidence="6">
    <location>
        <begin position="68"/>
        <end position="88"/>
    </location>
</feature>
<dbReference type="Proteomes" id="UP000712527">
    <property type="component" value="Unassembled WGS sequence"/>
</dbReference>
<evidence type="ECO:0000259" key="7">
    <source>
        <dbReference type="SMART" id="SM00849"/>
    </source>
</evidence>
<evidence type="ECO:0000256" key="5">
    <source>
        <dbReference type="ARBA" id="ARBA00023136"/>
    </source>
</evidence>
<dbReference type="InterPro" id="IPR035681">
    <property type="entry name" value="ComA-like_MBL"/>
</dbReference>
<keyword evidence="4 6" id="KW-1133">Transmembrane helix</keyword>
<reference evidence="8 9" key="1">
    <citation type="journal article" date="2021" name="Sci. Rep.">
        <title>The distribution of antibiotic resistance genes in chicken gut microbiota commensals.</title>
        <authorList>
            <person name="Juricova H."/>
            <person name="Matiasovicova J."/>
            <person name="Kubasova T."/>
            <person name="Cejkova D."/>
            <person name="Rychlik I."/>
        </authorList>
    </citation>
    <scope>NUCLEOTIDE SEQUENCE [LARGE SCALE GENOMIC DNA]</scope>
    <source>
        <strain evidence="8 9">An794</strain>
    </source>
</reference>
<comment type="subcellular location">
    <subcellularLocation>
        <location evidence="1">Cell membrane</location>
        <topology evidence="1">Multi-pass membrane protein</topology>
    </subcellularLocation>
</comment>
<organism evidence="8 9">
    <name type="scientific">Olsenella profusa</name>
    <dbReference type="NCBI Taxonomy" id="138595"/>
    <lineage>
        <taxon>Bacteria</taxon>
        <taxon>Bacillati</taxon>
        <taxon>Actinomycetota</taxon>
        <taxon>Coriobacteriia</taxon>
        <taxon>Coriobacteriales</taxon>
        <taxon>Atopobiaceae</taxon>
        <taxon>Olsenella</taxon>
    </lineage>
</organism>
<proteinExistence type="predicted"/>
<dbReference type="InterPro" id="IPR036866">
    <property type="entry name" value="RibonucZ/Hydroxyglut_hydro"/>
</dbReference>
<feature type="transmembrane region" description="Helical" evidence="6">
    <location>
        <begin position="40"/>
        <end position="61"/>
    </location>
</feature>
<dbReference type="Pfam" id="PF00753">
    <property type="entry name" value="Lactamase_B"/>
    <property type="match status" value="1"/>
</dbReference>
<accession>A0ABS2F2M9</accession>
<comment type="caution">
    <text evidence="8">The sequence shown here is derived from an EMBL/GenBank/DDBJ whole genome shotgun (WGS) entry which is preliminary data.</text>
</comment>
<protein>
    <submittedName>
        <fullName evidence="8">ComEC/Rec2 family competence protein</fullName>
    </submittedName>
</protein>
<feature type="transmembrane region" description="Helical" evidence="6">
    <location>
        <begin position="280"/>
        <end position="304"/>
    </location>
</feature>
<evidence type="ECO:0000256" key="3">
    <source>
        <dbReference type="ARBA" id="ARBA00022692"/>
    </source>
</evidence>
<keyword evidence="5 6" id="KW-0472">Membrane</keyword>
<dbReference type="PANTHER" id="PTHR30619">
    <property type="entry name" value="DNA INTERNALIZATION/COMPETENCE PROTEIN COMEC/REC2"/>
    <property type="match status" value="1"/>
</dbReference>
<dbReference type="RefSeq" id="WP_204793588.1">
    <property type="nucleotide sequence ID" value="NZ_JACSNQ010000014.1"/>
</dbReference>
<dbReference type="InterPro" id="IPR052159">
    <property type="entry name" value="Competence_DNA_uptake"/>
</dbReference>
<sequence>MSEGDVRARRPDRPLLPPVFWALVAVIACTRTALSTGADPTLLVAAVPAAAALGAVAVLALRRTRLAGLIPLAMVLASAVACSCAVSARELARQEGLADALASSSVLSWELRLEGDMSEGASGWRGRARALLEGEDRGAVWILSDERATAGETLRCVGRFSPNGDDDWGMSSRAQGLAGTVRVVRLLGRRPAEGPLGAVLGARSAVLATFEGEGSDARALLAGAVCGSTEAMASRGLDELFARCGVSHLVAVSGGHLVLVAGVVGAALSRARLRPAARAAALLAVTGAFVVFCGAPASAVRAWAMSLVARLSALAGRRSHPLSAASAAGLAMALADPGVTGQLGYLLSVLCVCGICALGGWARYAVRTLLPGPPAPRGRAGRALAGLADSSREALALTLVSQLVTAPVTCATFSQLSVVAPLANVALAPLFSLLLGAGLLAAALAWAPAAQAVALTACDVVGEAVVALARALASLPLASVAVSVDEGVALAVLAVLLAAFLLWWPAVSRRGLAVALGLGCACALAWVLHWRLLAPACVRVLDVGQGDAILVTDGASAVLIDTGPGDAVVGALARSNVFHLDAVVLTHLHDDHAGGLAEALAVTGAPLVLVPEGVAAPEAPGAEVGEISHGDELRVGRFTLRAVSPTGPVDGMDNEDSLELLLSFDDGSRTLTGLLAGDAEAPETASAIARGEVGDVDFLKVGHHGSAVSVDAEVAATLDAEVAVASAGEGNRYGHPTPECVAALEAAGSTFLCTRDVGDVCVEPGAEGPRVSCARGAPG</sequence>
<dbReference type="EMBL" id="JACSNQ010000014">
    <property type="protein sequence ID" value="MBM6775246.1"/>
    <property type="molecule type" value="Genomic_DNA"/>
</dbReference>
<dbReference type="CDD" id="cd07731">
    <property type="entry name" value="ComA-like_MBL-fold"/>
    <property type="match status" value="1"/>
</dbReference>
<dbReference type="NCBIfam" id="TIGR00360">
    <property type="entry name" value="ComEC_N-term"/>
    <property type="match status" value="1"/>
</dbReference>
<dbReference type="SUPFAM" id="SSF56281">
    <property type="entry name" value="Metallo-hydrolase/oxidoreductase"/>
    <property type="match status" value="1"/>
</dbReference>
<keyword evidence="9" id="KW-1185">Reference proteome</keyword>
<dbReference type="InterPro" id="IPR004477">
    <property type="entry name" value="ComEC_N"/>
</dbReference>
<evidence type="ECO:0000256" key="6">
    <source>
        <dbReference type="SAM" id="Phobius"/>
    </source>
</evidence>
<dbReference type="SMART" id="SM00849">
    <property type="entry name" value="Lactamase_B"/>
    <property type="match status" value="1"/>
</dbReference>
<dbReference type="Gene3D" id="3.60.15.10">
    <property type="entry name" value="Ribonuclease Z/Hydroxyacylglutathione hydrolase-like"/>
    <property type="match status" value="1"/>
</dbReference>
<keyword evidence="2" id="KW-1003">Cell membrane</keyword>
<gene>
    <name evidence="8" type="ORF">H9X80_06785</name>
</gene>
<feature type="domain" description="Metallo-beta-lactamase" evidence="7">
    <location>
        <begin position="545"/>
        <end position="729"/>
    </location>
</feature>
<dbReference type="PROSITE" id="PS51257">
    <property type="entry name" value="PROKAR_LIPOPROTEIN"/>
    <property type="match status" value="1"/>
</dbReference>
<feature type="transmembrane region" description="Helical" evidence="6">
    <location>
        <begin position="343"/>
        <end position="362"/>
    </location>
</feature>
<feature type="transmembrane region" description="Helical" evidence="6">
    <location>
        <begin position="487"/>
        <end position="504"/>
    </location>
</feature>
<feature type="transmembrane region" description="Helical" evidence="6">
    <location>
        <begin position="426"/>
        <end position="446"/>
    </location>
</feature>
<feature type="transmembrane region" description="Helical" evidence="6">
    <location>
        <begin position="15"/>
        <end position="34"/>
    </location>
</feature>